<dbReference type="InterPro" id="IPR029068">
    <property type="entry name" value="Glyas_Bleomycin-R_OHBP_Dase"/>
</dbReference>
<dbReference type="Pfam" id="PF00903">
    <property type="entry name" value="Glyoxalase"/>
    <property type="match status" value="1"/>
</dbReference>
<dbReference type="GO" id="GO:0051213">
    <property type="term" value="F:dioxygenase activity"/>
    <property type="evidence" value="ECO:0007669"/>
    <property type="project" value="UniProtKB-KW"/>
</dbReference>
<dbReference type="InterPro" id="IPR037523">
    <property type="entry name" value="VOC_core"/>
</dbReference>
<dbReference type="EMBL" id="QJJK01000010">
    <property type="protein sequence ID" value="PXW55069.1"/>
    <property type="molecule type" value="Genomic_DNA"/>
</dbReference>
<protein>
    <submittedName>
        <fullName evidence="2">Catechol 2,3-dioxygenase-like lactoylglutathione lyase family enzyme</fullName>
    </submittedName>
</protein>
<accession>A0A2V3U0H4</accession>
<dbReference type="RefSeq" id="WP_210206503.1">
    <property type="nucleotide sequence ID" value="NZ_JAHBRY010000003.1"/>
</dbReference>
<evidence type="ECO:0000313" key="3">
    <source>
        <dbReference type="Proteomes" id="UP000248021"/>
    </source>
</evidence>
<keyword evidence="2" id="KW-0456">Lyase</keyword>
<dbReference type="PANTHER" id="PTHR21366">
    <property type="entry name" value="GLYOXALASE FAMILY PROTEIN"/>
    <property type="match status" value="1"/>
</dbReference>
<dbReference type="AlphaFoldDB" id="A0A2V3U0H4"/>
<feature type="domain" description="VOC" evidence="1">
    <location>
        <begin position="12"/>
        <end position="148"/>
    </location>
</feature>
<dbReference type="InterPro" id="IPR050383">
    <property type="entry name" value="GlyoxalaseI/FosfomycinResist"/>
</dbReference>
<comment type="caution">
    <text evidence="2">The sequence shown here is derived from an EMBL/GenBank/DDBJ whole genome shotgun (WGS) entry which is preliminary data.</text>
</comment>
<dbReference type="Proteomes" id="UP000248021">
    <property type="component" value="Unassembled WGS sequence"/>
</dbReference>
<dbReference type="PROSITE" id="PS51819">
    <property type="entry name" value="VOC"/>
    <property type="match status" value="1"/>
</dbReference>
<proteinExistence type="predicted"/>
<dbReference type="Gene3D" id="3.10.180.10">
    <property type="entry name" value="2,3-Dihydroxybiphenyl 1,2-Dioxygenase, domain 1"/>
    <property type="match status" value="1"/>
</dbReference>
<dbReference type="PANTHER" id="PTHR21366:SF31">
    <property type="entry name" value="METALLOTHIOL TRANSFERASE FOSB"/>
    <property type="match status" value="1"/>
</dbReference>
<evidence type="ECO:0000259" key="1">
    <source>
        <dbReference type="PROSITE" id="PS51819"/>
    </source>
</evidence>
<name>A0A2V3U0H4_9HYPH</name>
<keyword evidence="2" id="KW-0223">Dioxygenase</keyword>
<reference evidence="2 3" key="1">
    <citation type="submission" date="2018-05" db="EMBL/GenBank/DDBJ databases">
        <title>Genomic Encyclopedia of Type Strains, Phase IV (KMG-IV): sequencing the most valuable type-strain genomes for metagenomic binning, comparative biology and taxonomic classification.</title>
        <authorList>
            <person name="Goeker M."/>
        </authorList>
    </citation>
    <scope>NUCLEOTIDE SEQUENCE [LARGE SCALE GENOMIC DNA]</scope>
    <source>
        <strain evidence="2 3">DSM 6462</strain>
    </source>
</reference>
<evidence type="ECO:0000313" key="2">
    <source>
        <dbReference type="EMBL" id="PXW55069.1"/>
    </source>
</evidence>
<keyword evidence="2" id="KW-0560">Oxidoreductase</keyword>
<gene>
    <name evidence="2" type="ORF">C7450_1106</name>
</gene>
<dbReference type="GO" id="GO:0016829">
    <property type="term" value="F:lyase activity"/>
    <property type="evidence" value="ECO:0007669"/>
    <property type="project" value="UniProtKB-KW"/>
</dbReference>
<organism evidence="2 3">
    <name type="scientific">Chelatococcus asaccharovorans</name>
    <dbReference type="NCBI Taxonomy" id="28210"/>
    <lineage>
        <taxon>Bacteria</taxon>
        <taxon>Pseudomonadati</taxon>
        <taxon>Pseudomonadota</taxon>
        <taxon>Alphaproteobacteria</taxon>
        <taxon>Hyphomicrobiales</taxon>
        <taxon>Chelatococcaceae</taxon>
        <taxon>Chelatococcus</taxon>
    </lineage>
</organism>
<sequence length="205" mass="23479">MSNHPETLRLNGVDHTAHPTWKLKETVHFYRDIMGLPLVHAVTAKGWGRVDEQHADFLHFFFDSGNESLIAFFHYIGTEQPPELKVPRGYMSLANHTAWRVSTEAELLAWQKRLQDAGVKVSQFITHEIIESIYFRDPNGYPLEITRSLRDVEQIDAVDAELTIEAALRLEGAEGWTNIEQFWRAKGELVRARQDAALSGRETAR</sequence>
<keyword evidence="3" id="KW-1185">Reference proteome</keyword>
<dbReference type="InterPro" id="IPR004360">
    <property type="entry name" value="Glyas_Fos-R_dOase_dom"/>
</dbReference>
<dbReference type="SUPFAM" id="SSF54593">
    <property type="entry name" value="Glyoxalase/Bleomycin resistance protein/Dihydroxybiphenyl dioxygenase"/>
    <property type="match status" value="1"/>
</dbReference>